<evidence type="ECO:0000313" key="3">
    <source>
        <dbReference type="EMBL" id="TWT79053.1"/>
    </source>
</evidence>
<dbReference type="Pfam" id="PF16261">
    <property type="entry name" value="DUF4915"/>
    <property type="match status" value="1"/>
</dbReference>
<dbReference type="NCBIfam" id="TIGR03032">
    <property type="entry name" value="TIGR03032 family protein"/>
    <property type="match status" value="1"/>
</dbReference>
<sequence length="370" mass="40799">MTIESPLSRGEPLPPGEPLGSVHTSNFPEILNQLGISLLLTTYQAGKLIVVRADNDVLNTHFRVFDQPMGLAVQKNRIAVGTAMQIWEFHNLPAACTRLDQQPNSSGQRHDACFLPRVVHWTGDVQIHEMAWAGEELIFVNTRFSCLARRSTDFHFEPVWRPPFVSHFAPTDCCHLNGLATRDGTVCYVTAFGATNDPSGWRAKKNDGGVMIDVQTNQTIAADLSMPHSPRWYDGKLWVLQSGTGGFGFIDLANGTYQSVVELPGFTRGLSFCGPFAFIGLSQVRETAVFGGVPIAQRNLNERICGIWVVNIHSGQIVAFVKFEGAVQEIFSVEVLSGARFPELVNEDRELLANSYSLPDWVLADLPSTN</sequence>
<dbReference type="OrthoDB" id="238183at2"/>
<dbReference type="Proteomes" id="UP000315010">
    <property type="component" value="Unassembled WGS sequence"/>
</dbReference>
<evidence type="ECO:0000259" key="2">
    <source>
        <dbReference type="Pfam" id="PF16261"/>
    </source>
</evidence>
<dbReference type="RefSeq" id="WP_146394283.1">
    <property type="nucleotide sequence ID" value="NZ_SJPJ01000001.1"/>
</dbReference>
<evidence type="ECO:0000313" key="4">
    <source>
        <dbReference type="Proteomes" id="UP000315010"/>
    </source>
</evidence>
<feature type="domain" description="Conserved hypothetical protein CHP03032" evidence="2">
    <location>
        <begin position="26"/>
        <end position="344"/>
    </location>
</feature>
<feature type="region of interest" description="Disordered" evidence="1">
    <location>
        <begin position="1"/>
        <end position="21"/>
    </location>
</feature>
<keyword evidence="4" id="KW-1185">Reference proteome</keyword>
<evidence type="ECO:0000256" key="1">
    <source>
        <dbReference type="SAM" id="MobiDB-lite"/>
    </source>
</evidence>
<comment type="caution">
    <text evidence="3">The sequence shown here is derived from an EMBL/GenBank/DDBJ whole genome shotgun (WGS) entry which is preliminary data.</text>
</comment>
<accession>A0A5C5YWX7</accession>
<dbReference type="InterPro" id="IPR017481">
    <property type="entry name" value="CHP03032"/>
</dbReference>
<proteinExistence type="predicted"/>
<dbReference type="EMBL" id="SJPJ01000001">
    <property type="protein sequence ID" value="TWT79053.1"/>
    <property type="molecule type" value="Genomic_DNA"/>
</dbReference>
<organism evidence="3 4">
    <name type="scientific">Novipirellula herctigrandis</name>
    <dbReference type="NCBI Taxonomy" id="2527986"/>
    <lineage>
        <taxon>Bacteria</taxon>
        <taxon>Pseudomonadati</taxon>
        <taxon>Planctomycetota</taxon>
        <taxon>Planctomycetia</taxon>
        <taxon>Pirellulales</taxon>
        <taxon>Pirellulaceae</taxon>
        <taxon>Novipirellula</taxon>
    </lineage>
</organism>
<dbReference type="SUPFAM" id="SSF63829">
    <property type="entry name" value="Calcium-dependent phosphotriesterase"/>
    <property type="match status" value="1"/>
</dbReference>
<dbReference type="AlphaFoldDB" id="A0A5C5YWX7"/>
<feature type="compositionally biased region" description="Low complexity" evidence="1">
    <location>
        <begin position="1"/>
        <end position="11"/>
    </location>
</feature>
<gene>
    <name evidence="3" type="ORF">CA13_04500</name>
</gene>
<reference evidence="3 4" key="1">
    <citation type="submission" date="2019-02" db="EMBL/GenBank/DDBJ databases">
        <title>Deep-cultivation of Planctomycetes and their phenomic and genomic characterization uncovers novel biology.</title>
        <authorList>
            <person name="Wiegand S."/>
            <person name="Jogler M."/>
            <person name="Boedeker C."/>
            <person name="Pinto D."/>
            <person name="Vollmers J."/>
            <person name="Rivas-Marin E."/>
            <person name="Kohn T."/>
            <person name="Peeters S.H."/>
            <person name="Heuer A."/>
            <person name="Rast P."/>
            <person name="Oberbeckmann S."/>
            <person name="Bunk B."/>
            <person name="Jeske O."/>
            <person name="Meyerdierks A."/>
            <person name="Storesund J.E."/>
            <person name="Kallscheuer N."/>
            <person name="Luecker S."/>
            <person name="Lage O.M."/>
            <person name="Pohl T."/>
            <person name="Merkel B.J."/>
            <person name="Hornburger P."/>
            <person name="Mueller R.-W."/>
            <person name="Bruemmer F."/>
            <person name="Labrenz M."/>
            <person name="Spormann A.M."/>
            <person name="Op Den Camp H."/>
            <person name="Overmann J."/>
            <person name="Amann R."/>
            <person name="Jetten M.S.M."/>
            <person name="Mascher T."/>
            <person name="Medema M.H."/>
            <person name="Devos D.P."/>
            <person name="Kaster A.-K."/>
            <person name="Ovreas L."/>
            <person name="Rohde M."/>
            <person name="Galperin M.Y."/>
            <person name="Jogler C."/>
        </authorList>
    </citation>
    <scope>NUCLEOTIDE SEQUENCE [LARGE SCALE GENOMIC DNA]</scope>
    <source>
        <strain evidence="3 4">CA13</strain>
    </source>
</reference>
<protein>
    <recommendedName>
        <fullName evidence="2">Conserved hypothetical protein CHP03032 domain-containing protein</fullName>
    </recommendedName>
</protein>
<name>A0A5C5YWX7_9BACT</name>